<dbReference type="Proteomes" id="UP001222027">
    <property type="component" value="Unassembled WGS sequence"/>
</dbReference>
<evidence type="ECO:0000313" key="2">
    <source>
        <dbReference type="Proteomes" id="UP001222027"/>
    </source>
</evidence>
<dbReference type="EMBL" id="JAQQAF010000001">
    <property type="protein sequence ID" value="KAJ8512856.1"/>
    <property type="molecule type" value="Genomic_DNA"/>
</dbReference>
<comment type="caution">
    <text evidence="1">The sequence shown here is derived from an EMBL/GenBank/DDBJ whole genome shotgun (WGS) entry which is preliminary data.</text>
</comment>
<accession>A0AAV8S0H5</accession>
<evidence type="ECO:0000313" key="1">
    <source>
        <dbReference type="EMBL" id="KAJ8512856.1"/>
    </source>
</evidence>
<protein>
    <submittedName>
        <fullName evidence="1">Uncharacterized protein</fullName>
    </submittedName>
</protein>
<dbReference type="AlphaFoldDB" id="A0AAV8S0H5"/>
<proteinExistence type="predicted"/>
<keyword evidence="2" id="KW-1185">Reference proteome</keyword>
<name>A0AAV8S0H5_ENSVE</name>
<organism evidence="1 2">
    <name type="scientific">Ensete ventricosum</name>
    <name type="common">Abyssinian banana</name>
    <name type="synonym">Musa ensete</name>
    <dbReference type="NCBI Taxonomy" id="4639"/>
    <lineage>
        <taxon>Eukaryota</taxon>
        <taxon>Viridiplantae</taxon>
        <taxon>Streptophyta</taxon>
        <taxon>Embryophyta</taxon>
        <taxon>Tracheophyta</taxon>
        <taxon>Spermatophyta</taxon>
        <taxon>Magnoliopsida</taxon>
        <taxon>Liliopsida</taxon>
        <taxon>Zingiberales</taxon>
        <taxon>Musaceae</taxon>
        <taxon>Ensete</taxon>
    </lineage>
</organism>
<reference evidence="1 2" key="1">
    <citation type="submission" date="2022-12" db="EMBL/GenBank/DDBJ databases">
        <title>Chromosome-scale assembly of the Ensete ventricosum genome.</title>
        <authorList>
            <person name="Dussert Y."/>
            <person name="Stocks J."/>
            <person name="Wendawek A."/>
            <person name="Woldeyes F."/>
            <person name="Nichols R.A."/>
            <person name="Borrell J.S."/>
        </authorList>
    </citation>
    <scope>NUCLEOTIDE SEQUENCE [LARGE SCALE GENOMIC DNA]</scope>
    <source>
        <strain evidence="2">cv. Maze</strain>
        <tissue evidence="1">Seeds</tissue>
    </source>
</reference>
<gene>
    <name evidence="1" type="ORF">OPV22_003290</name>
</gene>
<sequence length="79" mass="8852">MTTMRGYYGQLVTPVFPVYSSVMAMKRADLPLPLLSSARERLPPIVDLGSRSPRPPRTCLGKFEYCVVIQVNYCLDKAS</sequence>